<accession>A0A7T0PVW7</accession>
<name>A0A7T0PVW7_9ACTO</name>
<dbReference type="Gene3D" id="3.40.960.10">
    <property type="entry name" value="VSR Endonuclease"/>
    <property type="match status" value="1"/>
</dbReference>
<proteinExistence type="predicted"/>
<keyword evidence="2" id="KW-1185">Reference proteome</keyword>
<protein>
    <recommendedName>
        <fullName evidence="3">DUF559 domain-containing protein</fullName>
    </recommendedName>
</protein>
<dbReference type="KEGG" id="arep:ID810_10280"/>
<gene>
    <name evidence="1" type="ORF">ID810_10280</name>
</gene>
<sequence>MTVDDQPLVRPAEVVACALTCLDELDAVTIADAALNRGDTTKEEVADLLTGRYSVTPRQRLTKAEPGCRSPLETRARLALRSMGLHVEVAPVIENVGEADLLVEGWLIVECDGFEFHSSCGQFEKDRHRDQQALADGYVPVRLSAADVAEGERAIQRTVCRALFGLARSRRLALPNNRGIMRKIEEAVV</sequence>
<dbReference type="EMBL" id="CP063989">
    <property type="protein sequence ID" value="QPL05109.1"/>
    <property type="molecule type" value="Genomic_DNA"/>
</dbReference>
<organism evidence="1 2">
    <name type="scientific">Actinomyces respiraculi</name>
    <dbReference type="NCBI Taxonomy" id="2744574"/>
    <lineage>
        <taxon>Bacteria</taxon>
        <taxon>Bacillati</taxon>
        <taxon>Actinomycetota</taxon>
        <taxon>Actinomycetes</taxon>
        <taxon>Actinomycetales</taxon>
        <taxon>Actinomycetaceae</taxon>
        <taxon>Actinomyces</taxon>
    </lineage>
</organism>
<evidence type="ECO:0000313" key="2">
    <source>
        <dbReference type="Proteomes" id="UP000594637"/>
    </source>
</evidence>
<evidence type="ECO:0008006" key="3">
    <source>
        <dbReference type="Google" id="ProtNLM"/>
    </source>
</evidence>
<dbReference type="AlphaFoldDB" id="A0A7T0PVW7"/>
<dbReference type="Proteomes" id="UP000594637">
    <property type="component" value="Chromosome"/>
</dbReference>
<reference evidence="1 2" key="1">
    <citation type="submission" date="2020-11" db="EMBL/GenBank/DDBJ databases">
        <title>Actinomyces sp. ZJ750.</title>
        <authorList>
            <person name="Zhou J."/>
        </authorList>
    </citation>
    <scope>NUCLEOTIDE SEQUENCE [LARGE SCALE GENOMIC DNA]</scope>
    <source>
        <strain evidence="1 2">ZJ750</strain>
    </source>
</reference>
<evidence type="ECO:0000313" key="1">
    <source>
        <dbReference type="EMBL" id="QPL05109.1"/>
    </source>
</evidence>
<dbReference type="RefSeq" id="WP_166858505.1">
    <property type="nucleotide sequence ID" value="NZ_CP063989.1"/>
</dbReference>